<sequence>MYKIVQMVPALGWGGAQVFCIQLCNEFAKKEGYEVTLISMYHHDPQKHLPLSMLDEKVKFITLGKKSGIDPSMFLKIYKTLKNIRPDVVHTHLHAGYYCFYTYLRLKYPYKKIHTLHNLAKQDAPPHGRKMFKYFFKKNIIEAVTISEEVHKSALEEYGTYIKTLIPNGSDEVKPTAALQKTTEKINSLKKDSRTKVLLNVARITKQKNQKLLLDVMRNLTGENVIAVILGDYVADDKTIYDELITNKPSNVYFLGKVANVSDYYLNADAFVLTSIFEGLPISLLEALSAGVIPVCTPVGGIINIVTKDIGFLSDDVSEASFLQALKNYLHSNETIIETLKSNEKQLYNKEYSMQSCADKYNALYHSA</sequence>
<dbReference type="InterPro" id="IPR028098">
    <property type="entry name" value="Glyco_trans_4-like_N"/>
</dbReference>
<proteinExistence type="predicted"/>
<dbReference type="InterPro" id="IPR001296">
    <property type="entry name" value="Glyco_trans_1"/>
</dbReference>
<evidence type="ECO:0000313" key="4">
    <source>
        <dbReference type="EMBL" id="SFQ29652.1"/>
    </source>
</evidence>
<dbReference type="EMBL" id="FOXQ01000008">
    <property type="protein sequence ID" value="SFQ29652.1"/>
    <property type="molecule type" value="Genomic_DNA"/>
</dbReference>
<evidence type="ECO:0000256" key="1">
    <source>
        <dbReference type="ARBA" id="ARBA00022679"/>
    </source>
</evidence>
<dbReference type="Gene3D" id="3.40.50.2000">
    <property type="entry name" value="Glycogen Phosphorylase B"/>
    <property type="match status" value="2"/>
</dbReference>
<evidence type="ECO:0000259" key="3">
    <source>
        <dbReference type="Pfam" id="PF13439"/>
    </source>
</evidence>
<dbReference type="Proteomes" id="UP000199031">
    <property type="component" value="Unassembled WGS sequence"/>
</dbReference>
<reference evidence="4 5" key="1">
    <citation type="submission" date="2016-10" db="EMBL/GenBank/DDBJ databases">
        <authorList>
            <person name="de Groot N.N."/>
        </authorList>
    </citation>
    <scope>NUCLEOTIDE SEQUENCE [LARGE SCALE GENOMIC DNA]</scope>
    <source>
        <strain evidence="4 5">DSM 28286</strain>
    </source>
</reference>
<dbReference type="PANTHER" id="PTHR46401">
    <property type="entry name" value="GLYCOSYLTRANSFERASE WBBK-RELATED"/>
    <property type="match status" value="1"/>
</dbReference>
<protein>
    <submittedName>
        <fullName evidence="4">Glycosyltransferase involved in cell wall bisynthesis</fullName>
    </submittedName>
</protein>
<feature type="domain" description="Glycosyltransferase subfamily 4-like N-terminal" evidence="3">
    <location>
        <begin position="13"/>
        <end position="171"/>
    </location>
</feature>
<dbReference type="OrthoDB" id="7560678at2"/>
<dbReference type="GO" id="GO:0009103">
    <property type="term" value="P:lipopolysaccharide biosynthetic process"/>
    <property type="evidence" value="ECO:0007669"/>
    <property type="project" value="TreeGrafter"/>
</dbReference>
<dbReference type="Pfam" id="PF13439">
    <property type="entry name" value="Glyco_transf_4"/>
    <property type="match status" value="1"/>
</dbReference>
<dbReference type="STRING" id="1465490.SAMN05444277_10890"/>
<dbReference type="RefSeq" id="WP_090659426.1">
    <property type="nucleotide sequence ID" value="NZ_FOXQ01000008.1"/>
</dbReference>
<dbReference type="CDD" id="cd03801">
    <property type="entry name" value="GT4_PimA-like"/>
    <property type="match status" value="1"/>
</dbReference>
<name>A0A1I5XCE8_9BACT</name>
<organism evidence="4 5">
    <name type="scientific">Parafilimonas terrae</name>
    <dbReference type="NCBI Taxonomy" id="1465490"/>
    <lineage>
        <taxon>Bacteria</taxon>
        <taxon>Pseudomonadati</taxon>
        <taxon>Bacteroidota</taxon>
        <taxon>Chitinophagia</taxon>
        <taxon>Chitinophagales</taxon>
        <taxon>Chitinophagaceae</taxon>
        <taxon>Parafilimonas</taxon>
    </lineage>
</organism>
<evidence type="ECO:0000313" key="5">
    <source>
        <dbReference type="Proteomes" id="UP000199031"/>
    </source>
</evidence>
<gene>
    <name evidence="4" type="ORF">SAMN05444277_10890</name>
</gene>
<keyword evidence="1 4" id="KW-0808">Transferase</keyword>
<dbReference type="PANTHER" id="PTHR46401:SF2">
    <property type="entry name" value="GLYCOSYLTRANSFERASE WBBK-RELATED"/>
    <property type="match status" value="1"/>
</dbReference>
<keyword evidence="5" id="KW-1185">Reference proteome</keyword>
<accession>A0A1I5XCE8</accession>
<feature type="domain" description="Glycosyl transferase family 1" evidence="2">
    <location>
        <begin position="183"/>
        <end position="334"/>
    </location>
</feature>
<dbReference type="AlphaFoldDB" id="A0A1I5XCE8"/>
<evidence type="ECO:0000259" key="2">
    <source>
        <dbReference type="Pfam" id="PF00534"/>
    </source>
</evidence>
<dbReference type="SUPFAM" id="SSF53756">
    <property type="entry name" value="UDP-Glycosyltransferase/glycogen phosphorylase"/>
    <property type="match status" value="1"/>
</dbReference>
<dbReference type="Pfam" id="PF00534">
    <property type="entry name" value="Glycos_transf_1"/>
    <property type="match status" value="1"/>
</dbReference>
<dbReference type="GO" id="GO:0016757">
    <property type="term" value="F:glycosyltransferase activity"/>
    <property type="evidence" value="ECO:0007669"/>
    <property type="project" value="InterPro"/>
</dbReference>